<organism evidence="1 2">
    <name type="scientific">Marinigracilibium pacificum</name>
    <dbReference type="NCBI Taxonomy" id="2729599"/>
    <lineage>
        <taxon>Bacteria</taxon>
        <taxon>Pseudomonadati</taxon>
        <taxon>Bacteroidota</taxon>
        <taxon>Cytophagia</taxon>
        <taxon>Cytophagales</taxon>
        <taxon>Flammeovirgaceae</taxon>
        <taxon>Marinigracilibium</taxon>
    </lineage>
</organism>
<proteinExistence type="predicted"/>
<reference evidence="1 2" key="1">
    <citation type="submission" date="2020-04" db="EMBL/GenBank/DDBJ databases">
        <title>Flammeovirgaceae bacterium KN852 isolated from deep sea.</title>
        <authorList>
            <person name="Zhang D.-C."/>
        </authorList>
    </citation>
    <scope>NUCLEOTIDE SEQUENCE [LARGE SCALE GENOMIC DNA]</scope>
    <source>
        <strain evidence="1 2">KN852</strain>
    </source>
</reference>
<accession>A0A848J750</accession>
<dbReference type="Pfam" id="PF16395">
    <property type="entry name" value="DUF5004"/>
    <property type="match status" value="1"/>
</dbReference>
<evidence type="ECO:0000313" key="1">
    <source>
        <dbReference type="EMBL" id="NMM50264.1"/>
    </source>
</evidence>
<gene>
    <name evidence="1" type="ORF">HH304_17780</name>
</gene>
<keyword evidence="2" id="KW-1185">Reference proteome</keyword>
<dbReference type="AlphaFoldDB" id="A0A848J750"/>
<dbReference type="Proteomes" id="UP000559010">
    <property type="component" value="Unassembled WGS sequence"/>
</dbReference>
<dbReference type="InterPro" id="IPR032168">
    <property type="entry name" value="DUF5004"/>
</dbReference>
<dbReference type="RefSeq" id="WP_169684632.1">
    <property type="nucleotide sequence ID" value="NZ_JABBNU010000012.1"/>
</dbReference>
<protein>
    <submittedName>
        <fullName evidence="1">DUF5004 domain-containing protein</fullName>
    </submittedName>
</protein>
<evidence type="ECO:0000313" key="2">
    <source>
        <dbReference type="Proteomes" id="UP000559010"/>
    </source>
</evidence>
<name>A0A848J750_9BACT</name>
<sequence>MKNLIRRGPLGFLMFFCLVFGSCTEEEIIVRQQPQSNSPIVGEWTVTSITQEEVQTTYEDDVLVYENIITGYAYDLDYNMKFNSDATLEYWGVYSYSTTFSWGTYTNENIEFDQVGKWLHEGDRLAISDPEVVGVYQIDKITETELEIRLEQVKKGSSDGRVSEVHSIHEMKLIKK</sequence>
<dbReference type="EMBL" id="JABBNU010000012">
    <property type="protein sequence ID" value="NMM50264.1"/>
    <property type="molecule type" value="Genomic_DNA"/>
</dbReference>
<dbReference type="PROSITE" id="PS51257">
    <property type="entry name" value="PROKAR_LIPOPROTEIN"/>
    <property type="match status" value="1"/>
</dbReference>
<comment type="caution">
    <text evidence="1">The sequence shown here is derived from an EMBL/GenBank/DDBJ whole genome shotgun (WGS) entry which is preliminary data.</text>
</comment>